<dbReference type="GO" id="GO:0008270">
    <property type="term" value="F:zinc ion binding"/>
    <property type="evidence" value="ECO:0007669"/>
    <property type="project" value="InterPro"/>
</dbReference>
<evidence type="ECO:0000259" key="3">
    <source>
        <dbReference type="SMART" id="SM00644"/>
    </source>
</evidence>
<dbReference type="Pfam" id="PF08310">
    <property type="entry name" value="LGFP"/>
    <property type="match status" value="1"/>
</dbReference>
<feature type="domain" description="N-acetylmuramoyl-L-alanine amidase" evidence="3">
    <location>
        <begin position="195"/>
        <end position="360"/>
    </location>
</feature>
<dbReference type="STRING" id="1035195.HMPREF9997_02412"/>
<dbReference type="InterPro" id="IPR002502">
    <property type="entry name" value="Amidase_domain"/>
</dbReference>
<comment type="similarity">
    <text evidence="1">Belongs to the N-acetylmuramoyl-L-alanine amidase 2 family.</text>
</comment>
<dbReference type="SUPFAM" id="SSF55846">
    <property type="entry name" value="N-acetylmuramoyl-L-alanine amidase-like"/>
    <property type="match status" value="1"/>
</dbReference>
<reference evidence="5 6" key="1">
    <citation type="submission" date="2012-05" db="EMBL/GenBank/DDBJ databases">
        <authorList>
            <person name="Weinstock G."/>
            <person name="Sodergren E."/>
            <person name="Lobos E.A."/>
            <person name="Fulton L."/>
            <person name="Fulton R."/>
            <person name="Courtney L."/>
            <person name="Fronick C."/>
            <person name="O'Laughlin M."/>
            <person name="Godfrey J."/>
            <person name="Wilson R.M."/>
            <person name="Miner T."/>
            <person name="Farmer C."/>
            <person name="Delehaunty K."/>
            <person name="Cordes M."/>
            <person name="Minx P."/>
            <person name="Tomlinson C."/>
            <person name="Chen J."/>
            <person name="Wollam A."/>
            <person name="Pepin K.H."/>
            <person name="Bhonagiri V."/>
            <person name="Zhang X."/>
            <person name="Suruliraj S."/>
            <person name="Warren W."/>
            <person name="Mitreva M."/>
            <person name="Mardis E.R."/>
            <person name="Wilson R.K."/>
        </authorList>
    </citation>
    <scope>NUCLEOTIDE SEQUENCE [LARGE SCALE GENOMIC DNA]</scope>
    <source>
        <strain evidence="5 6">F0235</strain>
    </source>
</reference>
<accession>L1MAM9</accession>
<dbReference type="CDD" id="cd06583">
    <property type="entry name" value="PGRP"/>
    <property type="match status" value="1"/>
</dbReference>
<dbReference type="InterPro" id="IPR006619">
    <property type="entry name" value="PGRP_domain_met/bac"/>
</dbReference>
<dbReference type="HOGENOM" id="CLU_018529_1_1_11"/>
<dbReference type="InterPro" id="IPR015510">
    <property type="entry name" value="PGRP"/>
</dbReference>
<protein>
    <submittedName>
        <fullName evidence="5">N-acetylmuramoyl-L-alanine amidase</fullName>
    </submittedName>
</protein>
<dbReference type="Pfam" id="PF01510">
    <property type="entry name" value="Amidase_2"/>
    <property type="match status" value="1"/>
</dbReference>
<dbReference type="EMBL" id="AMEM01000040">
    <property type="protein sequence ID" value="EKX88049.1"/>
    <property type="molecule type" value="Genomic_DNA"/>
</dbReference>
<dbReference type="PANTHER" id="PTHR11022:SF41">
    <property type="entry name" value="PEPTIDOGLYCAN-RECOGNITION PROTEIN LC-RELATED"/>
    <property type="match status" value="1"/>
</dbReference>
<evidence type="ECO:0000259" key="4">
    <source>
        <dbReference type="SMART" id="SM00701"/>
    </source>
</evidence>
<dbReference type="SMART" id="SM00644">
    <property type="entry name" value="Ami_2"/>
    <property type="match status" value="1"/>
</dbReference>
<evidence type="ECO:0000256" key="1">
    <source>
        <dbReference type="ARBA" id="ARBA00007553"/>
    </source>
</evidence>
<dbReference type="InterPro" id="IPR013207">
    <property type="entry name" value="LGFP"/>
</dbReference>
<proteinExistence type="inferred from homology"/>
<dbReference type="eggNOG" id="COG5479">
    <property type="taxonomic scope" value="Bacteria"/>
</dbReference>
<keyword evidence="6" id="KW-1185">Reference proteome</keyword>
<dbReference type="GO" id="GO:0009253">
    <property type="term" value="P:peptidoglycan catabolic process"/>
    <property type="evidence" value="ECO:0007669"/>
    <property type="project" value="InterPro"/>
</dbReference>
<gene>
    <name evidence="5" type="ORF">HMPREF9997_02412</name>
</gene>
<evidence type="ECO:0000313" key="5">
    <source>
        <dbReference type="EMBL" id="EKX88049.1"/>
    </source>
</evidence>
<dbReference type="PANTHER" id="PTHR11022">
    <property type="entry name" value="PEPTIDOGLYCAN RECOGNITION PROTEIN"/>
    <property type="match status" value="1"/>
</dbReference>
<dbReference type="PATRIC" id="fig|1035195.3.peg.2154"/>
<dbReference type="InterPro" id="IPR036505">
    <property type="entry name" value="Amidase/PGRP_sf"/>
</dbReference>
<dbReference type="GO" id="GO:0008745">
    <property type="term" value="F:N-acetylmuramoyl-L-alanine amidase activity"/>
    <property type="evidence" value="ECO:0007669"/>
    <property type="project" value="InterPro"/>
</dbReference>
<feature type="region of interest" description="Disordered" evidence="2">
    <location>
        <begin position="379"/>
        <end position="422"/>
    </location>
</feature>
<evidence type="ECO:0000256" key="2">
    <source>
        <dbReference type="SAM" id="MobiDB-lite"/>
    </source>
</evidence>
<dbReference type="Proteomes" id="UP000010445">
    <property type="component" value="Unassembled WGS sequence"/>
</dbReference>
<feature type="compositionally biased region" description="Polar residues" evidence="2">
    <location>
        <begin position="408"/>
        <end position="422"/>
    </location>
</feature>
<name>L1MAM9_9CORY</name>
<comment type="caution">
    <text evidence="5">The sequence shown here is derived from an EMBL/GenBank/DDBJ whole genome shotgun (WGS) entry which is preliminary data.</text>
</comment>
<dbReference type="SMART" id="SM00701">
    <property type="entry name" value="PGRP"/>
    <property type="match status" value="1"/>
</dbReference>
<sequence>MAIMFTAVLLASAIIGVQGGHILNTQEEGTGPITASLNTETLKEGNNVVVDDAAIATQGQAGGPRTVKEFSRDEEFSMFALSWEGKKDVAAFVRAQKDDGSWSDWYDAEPIDATDHQPRSGTELVFVEPTKKIQVSTSGVDLLGDAPAPEVDPASIKAVFIDGKADEGKIALAADSTDATGMPRVISRSEWGADESIRCAEPDYDDETNAITIHHTAGSNNYTEAEAAGIVRGIYQYHAQTLGWCDVGYHSLVDKYGNIYEGHSGGLNKPVQGVHAGGFNSNTWAISFLGNYDEAPATQAMIDAAGNLAGWRAKVGDFDPKGSDVHYSEGTPYTRFAYGQEVTLPNIFAHRDVGDTACPGQNVYDRMDEIRNIASNKYHSINSTGGSQPSNHNASNNNSSKSNDGAGKSQSNALQSLVNSSSQGGQTANLGSLAAFAVSAFLAKGGNSQLSSNGNSQVLGGIKLGDIPSILNGMTKLTGGNATLDKILKLASTLAPILGNSRGPAQQVRPISEKNSDVTVAPYDNGVIVSSPEAGTHALWGAIGDAWAEQGFDAGPLGLPLNEEYQEGGLARVDFQGGYITHNAETQETQIHANEAENSAPVVHTEE</sequence>
<organism evidence="5 6">
    <name type="scientific">Corynebacterium durum F0235</name>
    <dbReference type="NCBI Taxonomy" id="1035195"/>
    <lineage>
        <taxon>Bacteria</taxon>
        <taxon>Bacillati</taxon>
        <taxon>Actinomycetota</taxon>
        <taxon>Actinomycetes</taxon>
        <taxon>Mycobacteriales</taxon>
        <taxon>Corynebacteriaceae</taxon>
        <taxon>Corynebacterium</taxon>
    </lineage>
</organism>
<dbReference type="Gene3D" id="3.40.80.10">
    <property type="entry name" value="Peptidoglycan recognition protein-like"/>
    <property type="match status" value="1"/>
</dbReference>
<dbReference type="AlphaFoldDB" id="L1MAM9"/>
<feature type="domain" description="Peptidoglycan recognition protein family" evidence="4">
    <location>
        <begin position="183"/>
        <end position="331"/>
    </location>
</feature>
<feature type="compositionally biased region" description="Low complexity" evidence="2">
    <location>
        <begin position="387"/>
        <end position="403"/>
    </location>
</feature>
<evidence type="ECO:0000313" key="6">
    <source>
        <dbReference type="Proteomes" id="UP000010445"/>
    </source>
</evidence>